<keyword evidence="1" id="KW-0812">Transmembrane</keyword>
<name>A0A059EWW5_9MICR</name>
<keyword evidence="1" id="KW-1133">Transmembrane helix</keyword>
<dbReference type="AlphaFoldDB" id="A0A059EWW5"/>
<dbReference type="Proteomes" id="UP000030655">
    <property type="component" value="Unassembled WGS sequence"/>
</dbReference>
<reference evidence="2 3" key="2">
    <citation type="submission" date="2014-03" db="EMBL/GenBank/DDBJ databases">
        <title>The Genome Sequence of Anncaliia algerae insect isolate PRA339.</title>
        <authorList>
            <consortium name="The Broad Institute Genome Sequencing Platform"/>
            <consortium name="The Broad Institute Genome Sequencing Center for Infectious Disease"/>
            <person name="Cuomo C."/>
            <person name="Becnel J."/>
            <person name="Sanscrainte N."/>
            <person name="Walker B."/>
            <person name="Young S.K."/>
            <person name="Zeng Q."/>
            <person name="Gargeya S."/>
            <person name="Fitzgerald M."/>
            <person name="Haas B."/>
            <person name="Abouelleil A."/>
            <person name="Alvarado L."/>
            <person name="Arachchi H.M."/>
            <person name="Berlin A.M."/>
            <person name="Chapman S.B."/>
            <person name="Dewar J."/>
            <person name="Goldberg J."/>
            <person name="Griggs A."/>
            <person name="Gujja S."/>
            <person name="Hansen M."/>
            <person name="Howarth C."/>
            <person name="Imamovic A."/>
            <person name="Larimer J."/>
            <person name="McCowan C."/>
            <person name="Murphy C."/>
            <person name="Neiman D."/>
            <person name="Pearson M."/>
            <person name="Priest M."/>
            <person name="Roberts A."/>
            <person name="Saif S."/>
            <person name="Shea T."/>
            <person name="Sisk P."/>
            <person name="Sykes S."/>
            <person name="Wortman J."/>
            <person name="Nusbaum C."/>
            <person name="Birren B."/>
        </authorList>
    </citation>
    <scope>NUCLEOTIDE SEQUENCE [LARGE SCALE GENOMIC DNA]</scope>
    <source>
        <strain evidence="2 3">PRA339</strain>
    </source>
</reference>
<evidence type="ECO:0000313" key="3">
    <source>
        <dbReference type="Proteomes" id="UP000030655"/>
    </source>
</evidence>
<dbReference type="HOGENOM" id="CLU_1077582_0_0_1"/>
<dbReference type="OrthoDB" id="2198466at2759"/>
<feature type="transmembrane region" description="Helical" evidence="1">
    <location>
        <begin position="171"/>
        <end position="195"/>
    </location>
</feature>
<keyword evidence="1" id="KW-0472">Membrane</keyword>
<keyword evidence="3" id="KW-1185">Reference proteome</keyword>
<feature type="transmembrane region" description="Helical" evidence="1">
    <location>
        <begin position="113"/>
        <end position="132"/>
    </location>
</feature>
<organism evidence="2 3">
    <name type="scientific">Anncaliia algerae PRA339</name>
    <dbReference type="NCBI Taxonomy" id="1288291"/>
    <lineage>
        <taxon>Eukaryota</taxon>
        <taxon>Fungi</taxon>
        <taxon>Fungi incertae sedis</taxon>
        <taxon>Microsporidia</taxon>
        <taxon>Tubulinosematoidea</taxon>
        <taxon>Tubulinosematidae</taxon>
        <taxon>Anncaliia</taxon>
    </lineage>
</organism>
<feature type="transmembrane region" description="Helical" evidence="1">
    <location>
        <begin position="50"/>
        <end position="68"/>
    </location>
</feature>
<feature type="transmembrane region" description="Helical" evidence="1">
    <location>
        <begin position="21"/>
        <end position="44"/>
    </location>
</feature>
<dbReference type="VEuPathDB" id="MicrosporidiaDB:H312_03372"/>
<proteinExistence type="predicted"/>
<protein>
    <submittedName>
        <fullName evidence="2">Uncharacterized protein</fullName>
    </submittedName>
</protein>
<feature type="transmembrane region" description="Helical" evidence="1">
    <location>
        <begin position="144"/>
        <end position="165"/>
    </location>
</feature>
<feature type="transmembrane region" description="Helical" evidence="1">
    <location>
        <begin position="89"/>
        <end position="107"/>
    </location>
</feature>
<feature type="transmembrane region" description="Helical" evidence="1">
    <location>
        <begin position="216"/>
        <end position="237"/>
    </location>
</feature>
<gene>
    <name evidence="2" type="ORF">H312_03372</name>
</gene>
<evidence type="ECO:0000313" key="2">
    <source>
        <dbReference type="EMBL" id="KCZ79239.1"/>
    </source>
</evidence>
<sequence length="258" mass="30522">MDVKNILKYYKKYIKVGYSQNNYKLLFISRLVGLVIGVFLLVFGKKYKKYSISLILFVIIGPFLILVSEKEFTNEHLIELITLYQNIKRDYSISILITLIIFCFSISYKLKTFAFLVKMYLCYHLMKIFRIFNFRMFSSIKERLSKDFLLVLYIIAFCIILYLVYDVFNYIAPFIINLFINLIGGCLLLLSALSIKYFNKELDSSEQDAFDSFFNGLKGTLIILGIFLVCIIIESIYKKRVPKIRTYNDKDNYNLYYL</sequence>
<reference evidence="3" key="1">
    <citation type="submission" date="2013-02" db="EMBL/GenBank/DDBJ databases">
        <authorList>
            <consortium name="The Broad Institute Genome Sequencing Platform"/>
            <person name="Cuomo C."/>
            <person name="Becnel J."/>
            <person name="Sanscrainte N."/>
            <person name="Walker B."/>
            <person name="Young S.K."/>
            <person name="Zeng Q."/>
            <person name="Gargeya S."/>
            <person name="Fitzgerald M."/>
            <person name="Haas B."/>
            <person name="Abouelleil A."/>
            <person name="Alvarado L."/>
            <person name="Arachchi H.M."/>
            <person name="Berlin A.M."/>
            <person name="Chapman S.B."/>
            <person name="Dewar J."/>
            <person name="Goldberg J."/>
            <person name="Griggs A."/>
            <person name="Gujja S."/>
            <person name="Hansen M."/>
            <person name="Howarth C."/>
            <person name="Imamovic A."/>
            <person name="Larimer J."/>
            <person name="McCowan C."/>
            <person name="Murphy C."/>
            <person name="Neiman D."/>
            <person name="Pearson M."/>
            <person name="Priest M."/>
            <person name="Roberts A."/>
            <person name="Saif S."/>
            <person name="Shea T."/>
            <person name="Sisk P."/>
            <person name="Sykes S."/>
            <person name="Wortman J."/>
            <person name="Nusbaum C."/>
            <person name="Birren B."/>
        </authorList>
    </citation>
    <scope>NUCLEOTIDE SEQUENCE [LARGE SCALE GENOMIC DNA]</scope>
    <source>
        <strain evidence="3">PRA339</strain>
    </source>
</reference>
<evidence type="ECO:0000256" key="1">
    <source>
        <dbReference type="SAM" id="Phobius"/>
    </source>
</evidence>
<accession>A0A059EWW5</accession>
<dbReference type="EMBL" id="KK365319">
    <property type="protein sequence ID" value="KCZ79239.1"/>
    <property type="molecule type" value="Genomic_DNA"/>
</dbReference>